<keyword evidence="2" id="KW-1185">Reference proteome</keyword>
<name>A0A0L6UTC9_9BASI</name>
<accession>A0A0L6UTC9</accession>
<dbReference type="VEuPathDB" id="FungiDB:VP01_3930g1"/>
<dbReference type="EMBL" id="LAVV01008980">
    <property type="protein sequence ID" value="KNZ51487.1"/>
    <property type="molecule type" value="Genomic_DNA"/>
</dbReference>
<gene>
    <name evidence="1" type="ORF">VP01_3930g1</name>
</gene>
<reference evidence="1 2" key="1">
    <citation type="submission" date="2015-08" db="EMBL/GenBank/DDBJ databases">
        <title>Next Generation Sequencing and Analysis of the Genome of Puccinia sorghi L Schw, the Causal Agent of Maize Common Rust.</title>
        <authorList>
            <person name="Rochi L."/>
            <person name="Burguener G."/>
            <person name="Darino M."/>
            <person name="Turjanski A."/>
            <person name="Kreff E."/>
            <person name="Dieguez M.J."/>
            <person name="Sacco F."/>
        </authorList>
    </citation>
    <scope>NUCLEOTIDE SEQUENCE [LARGE SCALE GENOMIC DNA]</scope>
    <source>
        <strain evidence="1 2">RO10H11247</strain>
    </source>
</reference>
<protein>
    <submittedName>
        <fullName evidence="1">Uncharacterized protein</fullName>
    </submittedName>
</protein>
<evidence type="ECO:0000313" key="1">
    <source>
        <dbReference type="EMBL" id="KNZ51487.1"/>
    </source>
</evidence>
<sequence length="443" mass="50529">MTDPRVGTDCCMILGVFCSVFHLSFCPSKIENVEYLLIQWELAMLMLNGAVAAYFRSGFDLALCLINHKLMSATSAASLKANEATELQEKKHLAKLTAEMDIDAIPKEKTLTEEIWSIVSKEIHNAVKHTIEKPSISLLTESQHDSFNPAVINLPAQTFPTKGIEDCNPIVGEAAQVPKYANWVQEKAEPKSRKRKRKRLSNQTLECWKRDVNYIVSFKKNLPSLIQISLPFSFLLLLSCDMVVDELIAVEPPWSLHKNTAAAIVLQHSMLQNTRKLNENTYLQTLHMEGSTVLHKTLHINETKLSPVSNGLLLSTPPDFDIRWLETYPTGFFLLSRYERTCFMFIHSSAYWIETQITNNSIQNPFLIPVEKLVLTLLSLNSKFCLKPPYKTTEQLNYNCGRTSPAWYIYESFFQTNLRMMNSLLSSISNPIDPWTFLNTIRI</sequence>
<proteinExistence type="predicted"/>
<comment type="caution">
    <text evidence="1">The sequence shown here is derived from an EMBL/GenBank/DDBJ whole genome shotgun (WGS) entry which is preliminary data.</text>
</comment>
<organism evidence="1 2">
    <name type="scientific">Puccinia sorghi</name>
    <dbReference type="NCBI Taxonomy" id="27349"/>
    <lineage>
        <taxon>Eukaryota</taxon>
        <taxon>Fungi</taxon>
        <taxon>Dikarya</taxon>
        <taxon>Basidiomycota</taxon>
        <taxon>Pucciniomycotina</taxon>
        <taxon>Pucciniomycetes</taxon>
        <taxon>Pucciniales</taxon>
        <taxon>Pucciniaceae</taxon>
        <taxon>Puccinia</taxon>
    </lineage>
</organism>
<dbReference type="Proteomes" id="UP000037035">
    <property type="component" value="Unassembled WGS sequence"/>
</dbReference>
<dbReference type="AlphaFoldDB" id="A0A0L6UTC9"/>
<evidence type="ECO:0000313" key="2">
    <source>
        <dbReference type="Proteomes" id="UP000037035"/>
    </source>
</evidence>